<dbReference type="SMART" id="SM00839">
    <property type="entry name" value="ELFV_dehydrog"/>
    <property type="match status" value="1"/>
</dbReference>
<dbReference type="SUPFAM" id="SSF51735">
    <property type="entry name" value="NAD(P)-binding Rossmann-fold domains"/>
    <property type="match status" value="1"/>
</dbReference>
<dbReference type="Gene3D" id="3.40.50.10860">
    <property type="entry name" value="Leucine Dehydrogenase, chain A, domain 1"/>
    <property type="match status" value="1"/>
</dbReference>
<feature type="non-terminal residue" evidence="7">
    <location>
        <position position="397"/>
    </location>
</feature>
<dbReference type="PRINTS" id="PR00082">
    <property type="entry name" value="GLFDHDRGNASE"/>
</dbReference>
<dbReference type="EC" id="1.4.1.3" evidence="2"/>
<gene>
    <name evidence="7" type="ORF">CTOB1V02_LOCUS13609</name>
</gene>
<dbReference type="EMBL" id="OB674689">
    <property type="protein sequence ID" value="CAD7235794.1"/>
    <property type="molecule type" value="Genomic_DNA"/>
</dbReference>
<dbReference type="GO" id="GO:0004352">
    <property type="term" value="F:glutamate dehydrogenase (NAD+) activity"/>
    <property type="evidence" value="ECO:0007669"/>
    <property type="project" value="TreeGrafter"/>
</dbReference>
<organism evidence="7">
    <name type="scientific">Cyprideis torosa</name>
    <dbReference type="NCBI Taxonomy" id="163714"/>
    <lineage>
        <taxon>Eukaryota</taxon>
        <taxon>Metazoa</taxon>
        <taxon>Ecdysozoa</taxon>
        <taxon>Arthropoda</taxon>
        <taxon>Crustacea</taxon>
        <taxon>Oligostraca</taxon>
        <taxon>Ostracoda</taxon>
        <taxon>Podocopa</taxon>
        <taxon>Podocopida</taxon>
        <taxon>Cytherocopina</taxon>
        <taxon>Cytheroidea</taxon>
        <taxon>Cytherideidae</taxon>
        <taxon>Cyprideis</taxon>
    </lineage>
</organism>
<dbReference type="InterPro" id="IPR036188">
    <property type="entry name" value="FAD/NAD-bd_sf"/>
</dbReference>
<dbReference type="InterPro" id="IPR002938">
    <property type="entry name" value="FAD-bd"/>
</dbReference>
<dbReference type="Pfam" id="PF00208">
    <property type="entry name" value="ELFV_dehydrog"/>
    <property type="match status" value="1"/>
</dbReference>
<dbReference type="InterPro" id="IPR006096">
    <property type="entry name" value="Glu/Leu/Phe/Val/Trp_DH_C"/>
</dbReference>
<dbReference type="PANTHER" id="PTHR11606">
    <property type="entry name" value="GLUTAMATE DEHYDROGENASE"/>
    <property type="match status" value="1"/>
</dbReference>
<accession>A0A7R8ZTC6</accession>
<reference evidence="7" key="1">
    <citation type="submission" date="2020-11" db="EMBL/GenBank/DDBJ databases">
        <authorList>
            <person name="Tran Van P."/>
        </authorList>
    </citation>
    <scope>NUCLEOTIDE SEQUENCE</scope>
</reference>
<dbReference type="InterPro" id="IPR036291">
    <property type="entry name" value="NAD(P)-bd_dom_sf"/>
</dbReference>
<dbReference type="InterPro" id="IPR006097">
    <property type="entry name" value="Glu/Leu/Phe/Val/Trp_DH_dimer"/>
</dbReference>
<keyword evidence="3 6" id="KW-0560">Oxidoreductase</keyword>
<dbReference type="SUPFAM" id="SSF51905">
    <property type="entry name" value="FAD/NAD(P)-binding domain"/>
    <property type="match status" value="1"/>
</dbReference>
<dbReference type="Gene3D" id="3.40.50.720">
    <property type="entry name" value="NAD(P)-binding Rossmann-like Domain"/>
    <property type="match status" value="1"/>
</dbReference>
<dbReference type="SUPFAM" id="SSF53223">
    <property type="entry name" value="Aminoacid dehydrogenase-like, N-terminal domain"/>
    <property type="match status" value="1"/>
</dbReference>
<dbReference type="GO" id="GO:0006538">
    <property type="term" value="P:L-glutamate catabolic process"/>
    <property type="evidence" value="ECO:0007669"/>
    <property type="project" value="TreeGrafter"/>
</dbReference>
<evidence type="ECO:0000313" key="7">
    <source>
        <dbReference type="EMBL" id="CAD7235794.1"/>
    </source>
</evidence>
<evidence type="ECO:0000256" key="5">
    <source>
        <dbReference type="ARBA" id="ARBA00048577"/>
    </source>
</evidence>
<dbReference type="PANTHER" id="PTHR11606:SF13">
    <property type="entry name" value="GLUTAMATE DEHYDROGENASE 1, MITOCHONDRIAL"/>
    <property type="match status" value="1"/>
</dbReference>
<dbReference type="AlphaFoldDB" id="A0A7R8ZTC6"/>
<dbReference type="Gene3D" id="3.50.50.60">
    <property type="entry name" value="FAD/NAD(P)-binding domain"/>
    <property type="match status" value="1"/>
</dbReference>
<sequence>MPYDIAIIGAGPAGLSLTRRLKSSGLSIALIDKQNVTSLQNPPADGRDIALTHLSVKLLKLLDAWRRIPGEDVSPLRRAQVVHLGHFKRGLVESLVAPRRITEVTFPIEHEDGSVETYKGFRVLHNRVLGPGKGGIRYHLGVNREEVVALATLMTWKCALLGIPFGGAKGGVCCDSKQLSETELRRITRRFITELGDMIGPNTDIPAPDMYTNEQTMAWVYDTYDVLHPGRNNLPVVTGKPLDIGGSLGRAEATGRGVMYATERFLQKGGVPGLSSLENASVVVQGFGQVGNTAAHLFTEKGATVIAISDSSGGIFSLKGIDLAAAETYKKEHGSVVGLPNTTSITNEDLLLLPCDILIPAALGNQITRANASKVQAKLVVEAANGPTTVGADDILT</sequence>
<proteinExistence type="inferred from homology"/>
<dbReference type="GO" id="GO:0071949">
    <property type="term" value="F:FAD binding"/>
    <property type="evidence" value="ECO:0007669"/>
    <property type="project" value="InterPro"/>
</dbReference>
<comment type="similarity">
    <text evidence="1 6">Belongs to the Glu/Leu/Phe/Val dehydrogenases family.</text>
</comment>
<dbReference type="Pfam" id="PF01494">
    <property type="entry name" value="FAD_binding_3"/>
    <property type="match status" value="1"/>
</dbReference>
<comment type="catalytic activity">
    <reaction evidence="4">
        <text>L-glutamate + NAD(+) + H2O = 2-oxoglutarate + NH4(+) + NADH + H(+)</text>
        <dbReference type="Rhea" id="RHEA:15133"/>
        <dbReference type="ChEBI" id="CHEBI:15377"/>
        <dbReference type="ChEBI" id="CHEBI:15378"/>
        <dbReference type="ChEBI" id="CHEBI:16810"/>
        <dbReference type="ChEBI" id="CHEBI:28938"/>
        <dbReference type="ChEBI" id="CHEBI:29985"/>
        <dbReference type="ChEBI" id="CHEBI:57540"/>
        <dbReference type="ChEBI" id="CHEBI:57945"/>
        <dbReference type="EC" id="1.4.1.3"/>
    </reaction>
</comment>
<evidence type="ECO:0000256" key="3">
    <source>
        <dbReference type="ARBA" id="ARBA00023002"/>
    </source>
</evidence>
<protein>
    <recommendedName>
        <fullName evidence="2">glutamate dehydrogenase [NAD(P)(+)]</fullName>
        <ecNumber evidence="2">1.4.1.3</ecNumber>
    </recommendedName>
</protein>
<evidence type="ECO:0000256" key="2">
    <source>
        <dbReference type="ARBA" id="ARBA00012889"/>
    </source>
</evidence>
<evidence type="ECO:0000256" key="4">
    <source>
        <dbReference type="ARBA" id="ARBA00047867"/>
    </source>
</evidence>
<evidence type="ECO:0000256" key="6">
    <source>
        <dbReference type="RuleBase" id="RU004417"/>
    </source>
</evidence>
<dbReference type="OrthoDB" id="6718861at2759"/>
<evidence type="ECO:0000256" key="1">
    <source>
        <dbReference type="ARBA" id="ARBA00006382"/>
    </source>
</evidence>
<comment type="catalytic activity">
    <reaction evidence="5">
        <text>L-glutamate + NADP(+) + H2O = 2-oxoglutarate + NH4(+) + NADPH + H(+)</text>
        <dbReference type="Rhea" id="RHEA:11612"/>
        <dbReference type="ChEBI" id="CHEBI:15377"/>
        <dbReference type="ChEBI" id="CHEBI:15378"/>
        <dbReference type="ChEBI" id="CHEBI:16810"/>
        <dbReference type="ChEBI" id="CHEBI:28938"/>
        <dbReference type="ChEBI" id="CHEBI:29985"/>
        <dbReference type="ChEBI" id="CHEBI:57783"/>
        <dbReference type="ChEBI" id="CHEBI:58349"/>
        <dbReference type="EC" id="1.4.1.3"/>
    </reaction>
</comment>
<name>A0A7R8ZTC6_9CRUS</name>
<dbReference type="InterPro" id="IPR006095">
    <property type="entry name" value="Glu/Leu/Phe/Val/Trp_DH"/>
</dbReference>
<dbReference type="Pfam" id="PF02812">
    <property type="entry name" value="ELFV_dehydrog_N"/>
    <property type="match status" value="1"/>
</dbReference>
<dbReference type="InterPro" id="IPR046346">
    <property type="entry name" value="Aminoacid_DH-like_N_sf"/>
</dbReference>